<dbReference type="Pfam" id="PF00179">
    <property type="entry name" value="UQ_con"/>
    <property type="match status" value="1"/>
</dbReference>
<accession>A0ABD6E3C4</accession>
<dbReference type="AlphaFoldDB" id="A0ABD6E3C4"/>
<dbReference type="PROSITE" id="PS00183">
    <property type="entry name" value="UBC_1"/>
    <property type="match status" value="1"/>
</dbReference>
<dbReference type="Proteomes" id="UP001608902">
    <property type="component" value="Unassembled WGS sequence"/>
</dbReference>
<evidence type="ECO:0000256" key="3">
    <source>
        <dbReference type="PROSITE-ProRule" id="PRU10133"/>
    </source>
</evidence>
<dbReference type="PANTHER" id="PTHR24068">
    <property type="entry name" value="UBIQUITIN-CONJUGATING ENZYME E2"/>
    <property type="match status" value="1"/>
</dbReference>
<comment type="caution">
    <text evidence="6">The sequence shown here is derived from an EMBL/GenBank/DDBJ whole genome shotgun (WGS) entry which is preliminary data.</text>
</comment>
<keyword evidence="4" id="KW-0067">ATP-binding</keyword>
<keyword evidence="4" id="KW-0547">Nucleotide-binding</keyword>
<evidence type="ECO:0000256" key="1">
    <source>
        <dbReference type="ARBA" id="ARBA00022679"/>
    </source>
</evidence>
<evidence type="ECO:0000259" key="5">
    <source>
        <dbReference type="PROSITE" id="PS50127"/>
    </source>
</evidence>
<dbReference type="InterPro" id="IPR000608">
    <property type="entry name" value="UBC"/>
</dbReference>
<dbReference type="Gene3D" id="3.10.110.10">
    <property type="entry name" value="Ubiquitin Conjugating Enzyme"/>
    <property type="match status" value="1"/>
</dbReference>
<keyword evidence="2 4" id="KW-0833">Ubl conjugation pathway</keyword>
<name>A0ABD6E3C4_9BILA</name>
<keyword evidence="1" id="KW-0808">Transferase</keyword>
<proteinExistence type="inferred from homology"/>
<evidence type="ECO:0000256" key="2">
    <source>
        <dbReference type="ARBA" id="ARBA00022786"/>
    </source>
</evidence>
<dbReference type="InterPro" id="IPR016135">
    <property type="entry name" value="UBQ-conjugating_enzyme/RWD"/>
</dbReference>
<protein>
    <recommendedName>
        <fullName evidence="5">UBC core domain-containing protein</fullName>
    </recommendedName>
</protein>
<feature type="active site" description="Glycyl thioester intermediate" evidence="3">
    <location>
        <position position="53"/>
    </location>
</feature>
<comment type="similarity">
    <text evidence="4">Belongs to the ubiquitin-conjugating enzyme family.</text>
</comment>
<dbReference type="GO" id="GO:0005524">
    <property type="term" value="F:ATP binding"/>
    <property type="evidence" value="ECO:0007669"/>
    <property type="project" value="UniProtKB-UniRule"/>
</dbReference>
<keyword evidence="7" id="KW-1185">Reference proteome</keyword>
<dbReference type="SMART" id="SM00212">
    <property type="entry name" value="UBCc"/>
    <property type="match status" value="1"/>
</dbReference>
<reference evidence="6 7" key="1">
    <citation type="submission" date="2024-08" db="EMBL/GenBank/DDBJ databases">
        <title>Gnathostoma spinigerum genome.</title>
        <authorList>
            <person name="Gonzalez-Bertolin B."/>
            <person name="Monzon S."/>
            <person name="Zaballos A."/>
            <person name="Jimenez P."/>
            <person name="Dekumyoy P."/>
            <person name="Varona S."/>
            <person name="Cuesta I."/>
            <person name="Sumanam S."/>
            <person name="Adisakwattana P."/>
            <person name="Gasser R.B."/>
            <person name="Hernandez-Gonzalez A."/>
            <person name="Young N.D."/>
            <person name="Perteguer M.J."/>
        </authorList>
    </citation>
    <scope>NUCLEOTIDE SEQUENCE [LARGE SCALE GENOMIC DNA]</scope>
    <source>
        <strain evidence="6">AL3</strain>
        <tissue evidence="6">Liver</tissue>
    </source>
</reference>
<dbReference type="SUPFAM" id="SSF54495">
    <property type="entry name" value="UBC-like"/>
    <property type="match status" value="1"/>
</dbReference>
<sequence length="119" mass="13925">MWRILLIPPRPPYDAGAFKLQVNFPPEYPFKPPSLTLNTPIYHPNIDQKGNICLPILQYDNWKQAATITNVLQAFIFMLCNPEPDRSLRHEIANEFIVNKEKFMKQAEEFTRKNAEKLP</sequence>
<dbReference type="PROSITE" id="PS50127">
    <property type="entry name" value="UBC_2"/>
    <property type="match status" value="1"/>
</dbReference>
<dbReference type="GO" id="GO:0016740">
    <property type="term" value="F:transferase activity"/>
    <property type="evidence" value="ECO:0007669"/>
    <property type="project" value="UniProtKB-KW"/>
</dbReference>
<evidence type="ECO:0000256" key="4">
    <source>
        <dbReference type="RuleBase" id="RU362109"/>
    </source>
</evidence>
<feature type="domain" description="UBC core" evidence="5">
    <location>
        <begin position="1"/>
        <end position="116"/>
    </location>
</feature>
<evidence type="ECO:0000313" key="7">
    <source>
        <dbReference type="Proteomes" id="UP001608902"/>
    </source>
</evidence>
<evidence type="ECO:0000313" key="6">
    <source>
        <dbReference type="EMBL" id="MFH4973366.1"/>
    </source>
</evidence>
<dbReference type="InterPro" id="IPR023313">
    <property type="entry name" value="UBQ-conjugating_AS"/>
</dbReference>
<gene>
    <name evidence="6" type="ORF">AB6A40_000075</name>
</gene>
<dbReference type="EMBL" id="JBGFUD010000016">
    <property type="protein sequence ID" value="MFH4973366.1"/>
    <property type="molecule type" value="Genomic_DNA"/>
</dbReference>
<organism evidence="6 7">
    <name type="scientific">Gnathostoma spinigerum</name>
    <dbReference type="NCBI Taxonomy" id="75299"/>
    <lineage>
        <taxon>Eukaryota</taxon>
        <taxon>Metazoa</taxon>
        <taxon>Ecdysozoa</taxon>
        <taxon>Nematoda</taxon>
        <taxon>Chromadorea</taxon>
        <taxon>Rhabditida</taxon>
        <taxon>Spirurina</taxon>
        <taxon>Gnathostomatomorpha</taxon>
        <taxon>Gnathostomatoidea</taxon>
        <taxon>Gnathostomatidae</taxon>
        <taxon>Gnathostoma</taxon>
    </lineage>
</organism>